<accession>A0A1Y6BRK9</accession>
<sequence>MKLTLFSILLGLATITWSKPKPCSKPNHQAFNFWLGTWDVRTANGKEAGLNEITRVNECLILESWTGKKGLKGSSMNYYDPQLQQWVQHWVSADGTIIHLKGEAKEQGIAMEGTIYYAKTKKTFPFRGEWQQLKDKRVRQYFSQQDPKTMKWVTWFEGFYKKRAGKTP</sequence>
<keyword evidence="2" id="KW-1185">Reference proteome</keyword>
<proteinExistence type="predicted"/>
<dbReference type="AlphaFoldDB" id="A0A1Y6BRK9"/>
<evidence type="ECO:0000313" key="2">
    <source>
        <dbReference type="Proteomes" id="UP000192907"/>
    </source>
</evidence>
<dbReference type="STRING" id="1513793.SAMN06296036_10817"/>
<dbReference type="Proteomes" id="UP000192907">
    <property type="component" value="Unassembled WGS sequence"/>
</dbReference>
<dbReference type="OrthoDB" id="8902597at2"/>
<dbReference type="EMBL" id="FWZT01000008">
    <property type="protein sequence ID" value="SMF24577.1"/>
    <property type="molecule type" value="Genomic_DNA"/>
</dbReference>
<evidence type="ECO:0000313" key="1">
    <source>
        <dbReference type="EMBL" id="SMF24577.1"/>
    </source>
</evidence>
<name>A0A1Y6BRK9_9BACT</name>
<dbReference type="RefSeq" id="WP_132319097.1">
    <property type="nucleotide sequence ID" value="NZ_FWZT01000008.1"/>
</dbReference>
<protein>
    <recommendedName>
        <fullName evidence="3">DUF1579 domain-containing protein</fullName>
    </recommendedName>
</protein>
<gene>
    <name evidence="1" type="ORF">SAMN06296036_10817</name>
</gene>
<reference evidence="2" key="1">
    <citation type="submission" date="2017-04" db="EMBL/GenBank/DDBJ databases">
        <authorList>
            <person name="Varghese N."/>
            <person name="Submissions S."/>
        </authorList>
    </citation>
    <scope>NUCLEOTIDE SEQUENCE [LARGE SCALE GENOMIC DNA]</scope>
    <source>
        <strain evidence="2">RKEM611</strain>
    </source>
</reference>
<organism evidence="1 2">
    <name type="scientific">Pseudobacteriovorax antillogorgiicola</name>
    <dbReference type="NCBI Taxonomy" id="1513793"/>
    <lineage>
        <taxon>Bacteria</taxon>
        <taxon>Pseudomonadati</taxon>
        <taxon>Bdellovibrionota</taxon>
        <taxon>Oligoflexia</taxon>
        <taxon>Oligoflexales</taxon>
        <taxon>Pseudobacteriovoracaceae</taxon>
        <taxon>Pseudobacteriovorax</taxon>
    </lineage>
</organism>
<evidence type="ECO:0008006" key="3">
    <source>
        <dbReference type="Google" id="ProtNLM"/>
    </source>
</evidence>